<protein>
    <submittedName>
        <fullName evidence="3">Uncharacterized protein</fullName>
    </submittedName>
</protein>
<proteinExistence type="inferred from homology"/>
<comment type="similarity">
    <text evidence="1">Belongs to the small GTPase superfamily. Rab family.</text>
</comment>
<keyword evidence="2" id="KW-0547">Nucleotide-binding</keyword>
<dbReference type="InterPro" id="IPR027417">
    <property type="entry name" value="P-loop_NTPase"/>
</dbReference>
<dbReference type="InterPro" id="IPR005225">
    <property type="entry name" value="Small_GTP-bd"/>
</dbReference>
<reference evidence="3" key="1">
    <citation type="submission" date="2021-01" db="UniProtKB">
        <authorList>
            <consortium name="EnsemblMetazoa"/>
        </authorList>
    </citation>
    <scope>IDENTIFICATION</scope>
</reference>
<dbReference type="Proteomes" id="UP000594262">
    <property type="component" value="Unplaced"/>
</dbReference>
<dbReference type="SMART" id="SM00173">
    <property type="entry name" value="RAS"/>
    <property type="match status" value="1"/>
</dbReference>
<dbReference type="Pfam" id="PF00071">
    <property type="entry name" value="Ras"/>
    <property type="match status" value="1"/>
</dbReference>
<dbReference type="RefSeq" id="XP_066917295.1">
    <property type="nucleotide sequence ID" value="XM_067061194.1"/>
</dbReference>
<evidence type="ECO:0000256" key="1">
    <source>
        <dbReference type="ARBA" id="ARBA00006270"/>
    </source>
</evidence>
<dbReference type="GO" id="GO:0003924">
    <property type="term" value="F:GTPase activity"/>
    <property type="evidence" value="ECO:0007669"/>
    <property type="project" value="InterPro"/>
</dbReference>
<organism evidence="3 4">
    <name type="scientific">Clytia hemisphaerica</name>
    <dbReference type="NCBI Taxonomy" id="252671"/>
    <lineage>
        <taxon>Eukaryota</taxon>
        <taxon>Metazoa</taxon>
        <taxon>Cnidaria</taxon>
        <taxon>Hydrozoa</taxon>
        <taxon>Hydroidolina</taxon>
        <taxon>Leptothecata</taxon>
        <taxon>Obeliida</taxon>
        <taxon>Clytiidae</taxon>
        <taxon>Clytia</taxon>
    </lineage>
</organism>
<dbReference type="AlphaFoldDB" id="A0A7M5X0Q4"/>
<dbReference type="NCBIfam" id="TIGR00231">
    <property type="entry name" value="small_GTP"/>
    <property type="match status" value="1"/>
</dbReference>
<dbReference type="SMART" id="SM00174">
    <property type="entry name" value="RHO"/>
    <property type="match status" value="1"/>
</dbReference>
<dbReference type="InterPro" id="IPR001806">
    <property type="entry name" value="Small_GTPase"/>
</dbReference>
<accession>A0A7M5X0Q4</accession>
<dbReference type="FunFam" id="3.40.50.300:FF:001447">
    <property type="entry name" value="Ras-related protein Rab-1B"/>
    <property type="match status" value="1"/>
</dbReference>
<dbReference type="PANTHER" id="PTHR47978">
    <property type="match status" value="1"/>
</dbReference>
<dbReference type="PRINTS" id="PR00449">
    <property type="entry name" value="RASTRNSFRMNG"/>
</dbReference>
<dbReference type="OrthoDB" id="265044at2759"/>
<dbReference type="SUPFAM" id="SSF52540">
    <property type="entry name" value="P-loop containing nucleoside triphosphate hydrolases"/>
    <property type="match status" value="1"/>
</dbReference>
<keyword evidence="4" id="KW-1185">Reference proteome</keyword>
<dbReference type="GeneID" id="136804593"/>
<dbReference type="GO" id="GO:0005525">
    <property type="term" value="F:GTP binding"/>
    <property type="evidence" value="ECO:0007669"/>
    <property type="project" value="InterPro"/>
</dbReference>
<dbReference type="PROSITE" id="PS51419">
    <property type="entry name" value="RAB"/>
    <property type="match status" value="1"/>
</dbReference>
<dbReference type="EnsemblMetazoa" id="CLYHEMT015938.2">
    <property type="protein sequence ID" value="CLYHEMP015938.2"/>
    <property type="gene ID" value="CLYHEMG015938"/>
</dbReference>
<evidence type="ECO:0000256" key="2">
    <source>
        <dbReference type="ARBA" id="ARBA00022741"/>
    </source>
</evidence>
<evidence type="ECO:0000313" key="3">
    <source>
        <dbReference type="EnsemblMetazoa" id="CLYHEMP015938.2"/>
    </source>
</evidence>
<dbReference type="Gene3D" id="3.40.50.300">
    <property type="entry name" value="P-loop containing nucleotide triphosphate hydrolases"/>
    <property type="match status" value="1"/>
</dbReference>
<name>A0A7M5X0Q4_9CNID</name>
<dbReference type="SMART" id="SM00175">
    <property type="entry name" value="RAB"/>
    <property type="match status" value="1"/>
</dbReference>
<sequence length="187" mass="20959">MPAEIKRALNYRAKCLIIGDSTVGKSALTQVFCSDGVHYPKNYSMTTGVEFVTKQLSIASTLDSVEFFLYDSAGKEEFGDIVDVHMKDAKIIVLVYDVTNIDSFENLSEWYKKLEAANNGKTLHGAIIGNKVDLTDRQVVTSEMGQNLADQLHLHFFECSAKDMRNIDAPFQTIAKDYYDRVNEVPS</sequence>
<dbReference type="PROSITE" id="PS51421">
    <property type="entry name" value="RAS"/>
    <property type="match status" value="1"/>
</dbReference>
<evidence type="ECO:0000313" key="4">
    <source>
        <dbReference type="Proteomes" id="UP000594262"/>
    </source>
</evidence>